<feature type="transmembrane region" description="Helical" evidence="8">
    <location>
        <begin position="302"/>
        <end position="322"/>
    </location>
</feature>
<feature type="transmembrane region" description="Helical" evidence="8">
    <location>
        <begin position="197"/>
        <end position="220"/>
    </location>
</feature>
<keyword evidence="7 8" id="KW-0472">Membrane</keyword>
<name>A0A501PRV9_9PROT</name>
<evidence type="ECO:0000256" key="9">
    <source>
        <dbReference type="SAM" id="SignalP"/>
    </source>
</evidence>
<keyword evidence="8" id="KW-0997">Cell inner membrane</keyword>
<comment type="caution">
    <text evidence="10">The sequence shown here is derived from an EMBL/GenBank/DDBJ whole genome shotgun (WGS) entry which is preliminary data.</text>
</comment>
<keyword evidence="11" id="KW-1185">Reference proteome</keyword>
<dbReference type="PRINTS" id="PR00175">
    <property type="entry name" value="NAALASMPORT"/>
</dbReference>
<evidence type="ECO:0000256" key="1">
    <source>
        <dbReference type="ARBA" id="ARBA00004651"/>
    </source>
</evidence>
<keyword evidence="5 8" id="KW-0812">Transmembrane</keyword>
<protein>
    <submittedName>
        <fullName evidence="10">Alanine:cation symporter family protein</fullName>
    </submittedName>
</protein>
<dbReference type="RefSeq" id="WP_139938052.1">
    <property type="nucleotide sequence ID" value="NZ_JBHSYP010000022.1"/>
</dbReference>
<evidence type="ECO:0000256" key="4">
    <source>
        <dbReference type="ARBA" id="ARBA00022475"/>
    </source>
</evidence>
<dbReference type="InterPro" id="IPR001463">
    <property type="entry name" value="Na/Ala_symport"/>
</dbReference>
<dbReference type="GO" id="GO:0005283">
    <property type="term" value="F:amino acid:sodium symporter activity"/>
    <property type="evidence" value="ECO:0007669"/>
    <property type="project" value="InterPro"/>
</dbReference>
<comment type="similarity">
    <text evidence="2 8">Belongs to the alanine or glycine:cation symporter (AGCS) (TC 2.A.25) family.</text>
</comment>
<gene>
    <name evidence="10" type="ORF">FIV46_01610</name>
</gene>
<evidence type="ECO:0000313" key="10">
    <source>
        <dbReference type="EMBL" id="TPD62802.1"/>
    </source>
</evidence>
<dbReference type="EMBL" id="VFIY01000004">
    <property type="protein sequence ID" value="TPD62802.1"/>
    <property type="molecule type" value="Genomic_DNA"/>
</dbReference>
<feature type="transmembrane region" description="Helical" evidence="8">
    <location>
        <begin position="471"/>
        <end position="491"/>
    </location>
</feature>
<feature type="transmembrane region" description="Helical" evidence="8">
    <location>
        <begin position="64"/>
        <end position="85"/>
    </location>
</feature>
<dbReference type="Proteomes" id="UP000319148">
    <property type="component" value="Unassembled WGS sequence"/>
</dbReference>
<evidence type="ECO:0000256" key="2">
    <source>
        <dbReference type="ARBA" id="ARBA00009261"/>
    </source>
</evidence>
<dbReference type="Pfam" id="PF01235">
    <property type="entry name" value="Na_Ala_symp"/>
    <property type="match status" value="1"/>
</dbReference>
<keyword evidence="4" id="KW-1003">Cell membrane</keyword>
<dbReference type="AlphaFoldDB" id="A0A501PRV9"/>
<feature type="transmembrane region" description="Helical" evidence="8">
    <location>
        <begin position="273"/>
        <end position="296"/>
    </location>
</feature>
<accession>A0A501PRV9</accession>
<feature type="signal peptide" evidence="9">
    <location>
        <begin position="1"/>
        <end position="26"/>
    </location>
</feature>
<feature type="chain" id="PRO_5021361506" evidence="9">
    <location>
        <begin position="27"/>
        <end position="516"/>
    </location>
</feature>
<evidence type="ECO:0000313" key="11">
    <source>
        <dbReference type="Proteomes" id="UP000319148"/>
    </source>
</evidence>
<evidence type="ECO:0000256" key="5">
    <source>
        <dbReference type="ARBA" id="ARBA00022692"/>
    </source>
</evidence>
<feature type="transmembrane region" description="Helical" evidence="8">
    <location>
        <begin position="363"/>
        <end position="385"/>
    </location>
</feature>
<evidence type="ECO:0000256" key="7">
    <source>
        <dbReference type="ARBA" id="ARBA00023136"/>
    </source>
</evidence>
<evidence type="ECO:0000256" key="3">
    <source>
        <dbReference type="ARBA" id="ARBA00022448"/>
    </source>
</evidence>
<dbReference type="GO" id="GO:0005886">
    <property type="term" value="C:plasma membrane"/>
    <property type="evidence" value="ECO:0007669"/>
    <property type="project" value="UniProtKB-SubCell"/>
</dbReference>
<feature type="transmembrane region" description="Helical" evidence="8">
    <location>
        <begin position="448"/>
        <end position="465"/>
    </location>
</feature>
<dbReference type="PANTHER" id="PTHR30330:SF3">
    <property type="entry name" value="TRANSCRIPTIONAL REGULATOR, LRP FAMILY"/>
    <property type="match status" value="1"/>
</dbReference>
<dbReference type="NCBIfam" id="TIGR00835">
    <property type="entry name" value="agcS"/>
    <property type="match status" value="1"/>
</dbReference>
<keyword evidence="6 8" id="KW-1133">Transmembrane helix</keyword>
<dbReference type="PANTHER" id="PTHR30330">
    <property type="entry name" value="AGSS FAMILY TRANSPORTER, SODIUM-ALANINE"/>
    <property type="match status" value="1"/>
</dbReference>
<dbReference type="OrthoDB" id="9806926at2"/>
<keyword evidence="3 8" id="KW-0813">Transport</keyword>
<organism evidence="10 11">
    <name type="scientific">Emcibacter nanhaiensis</name>
    <dbReference type="NCBI Taxonomy" id="1505037"/>
    <lineage>
        <taxon>Bacteria</taxon>
        <taxon>Pseudomonadati</taxon>
        <taxon>Pseudomonadota</taxon>
        <taxon>Alphaproteobacteria</taxon>
        <taxon>Emcibacterales</taxon>
        <taxon>Emcibacteraceae</taxon>
        <taxon>Emcibacter</taxon>
    </lineage>
</organism>
<evidence type="ECO:0000256" key="8">
    <source>
        <dbReference type="RuleBase" id="RU363064"/>
    </source>
</evidence>
<feature type="transmembrane region" description="Helical" evidence="8">
    <location>
        <begin position="240"/>
        <end position="261"/>
    </location>
</feature>
<keyword evidence="8" id="KW-0769">Symport</keyword>
<reference evidence="11" key="1">
    <citation type="submission" date="2019-06" db="EMBL/GenBank/DDBJ databases">
        <title>The complete genome of Emcibacter congregatus ZYLT.</title>
        <authorList>
            <person name="Zhao Z."/>
        </authorList>
    </citation>
    <scope>NUCLEOTIDE SEQUENCE [LARGE SCALE GENOMIC DNA]</scope>
    <source>
        <strain evidence="11">MCCC 1A06723</strain>
    </source>
</reference>
<sequence length="516" mass="54754">MKRTRRNIYSALVLLAATLFASSAHALSLDTEKIDQAINNAVSPFTDAFSSFIFYPITIAGQQLPWIVVWLATAAIGFTLYFWFINIRGFGLAIRIVRGDYTKKSDAGEVSHFQALTAALSGTVGLGNIAGVGIAIAAGGPGATFWMIVVGLFSMTSKFAECTLGVKYREIDEHGVVSGGPMYYLRKGFAEKGFPKIGLVLASFFAFCCILGAFGAGNIFQVSNSLSILKHVTGGEESFLYNNGWIYGVCVSIFVGLVLIGGIKSIASITSKLVPLMCGVYMLAALGVLIMDFSAIPQAFGAIIKGAFTPEASIGGVIAVMIQGMRRATFSNEAGIGSAAIAHSAVKTDEPVTEGLVALLEPFIDTVVVCTTTALVIIITGAYMSGESDGIILTSNAFTTVYPNFDVALAIIAFLFAISTTITWAYYGQKSWSFLFGNGKKVDMAYKLLFCSVAIIGSTMQLTAITNFGDAALFSMAIPNIIGVVVLAPVVKQEITSYLERIRSGEIAPVTAEERA</sequence>
<proteinExistence type="inferred from homology"/>
<feature type="transmembrane region" description="Helical" evidence="8">
    <location>
        <begin position="405"/>
        <end position="427"/>
    </location>
</feature>
<evidence type="ECO:0000256" key="6">
    <source>
        <dbReference type="ARBA" id="ARBA00022989"/>
    </source>
</evidence>
<keyword evidence="9" id="KW-0732">Signal</keyword>
<comment type="subcellular location">
    <subcellularLocation>
        <location evidence="8">Cell inner membrane</location>
        <topology evidence="8">Multi-pass membrane protein</topology>
    </subcellularLocation>
    <subcellularLocation>
        <location evidence="1">Cell membrane</location>
        <topology evidence="1">Multi-pass membrane protein</topology>
    </subcellularLocation>
</comment>